<comment type="caution">
    <text evidence="2">The sequence shown here is derived from an EMBL/GenBank/DDBJ whole genome shotgun (WGS) entry which is preliminary data.</text>
</comment>
<dbReference type="AlphaFoldDB" id="A0A1Y2BRP2"/>
<proteinExistence type="predicted"/>
<protein>
    <submittedName>
        <fullName evidence="2">Uncharacterized protein</fullName>
    </submittedName>
</protein>
<keyword evidence="3" id="KW-1185">Reference proteome</keyword>
<organism evidence="2 3">
    <name type="scientific">Rhizoclosmatium globosum</name>
    <dbReference type="NCBI Taxonomy" id="329046"/>
    <lineage>
        <taxon>Eukaryota</taxon>
        <taxon>Fungi</taxon>
        <taxon>Fungi incertae sedis</taxon>
        <taxon>Chytridiomycota</taxon>
        <taxon>Chytridiomycota incertae sedis</taxon>
        <taxon>Chytridiomycetes</taxon>
        <taxon>Chytridiales</taxon>
        <taxon>Chytriomycetaceae</taxon>
        <taxon>Rhizoclosmatium</taxon>
    </lineage>
</organism>
<reference evidence="2 3" key="1">
    <citation type="submission" date="2016-07" db="EMBL/GenBank/DDBJ databases">
        <title>Pervasive Adenine N6-methylation of Active Genes in Fungi.</title>
        <authorList>
            <consortium name="DOE Joint Genome Institute"/>
            <person name="Mondo S.J."/>
            <person name="Dannebaum R.O."/>
            <person name="Kuo R.C."/>
            <person name="Labutti K."/>
            <person name="Haridas S."/>
            <person name="Kuo A."/>
            <person name="Salamov A."/>
            <person name="Ahrendt S.R."/>
            <person name="Lipzen A."/>
            <person name="Sullivan W."/>
            <person name="Andreopoulos W.B."/>
            <person name="Clum A."/>
            <person name="Lindquist E."/>
            <person name="Daum C."/>
            <person name="Ramamoorthy G.K."/>
            <person name="Gryganskyi A."/>
            <person name="Culley D."/>
            <person name="Magnuson J.K."/>
            <person name="James T.Y."/>
            <person name="O'Malley M.A."/>
            <person name="Stajich J.E."/>
            <person name="Spatafora J.W."/>
            <person name="Visel A."/>
            <person name="Grigoriev I.V."/>
        </authorList>
    </citation>
    <scope>NUCLEOTIDE SEQUENCE [LARGE SCALE GENOMIC DNA]</scope>
    <source>
        <strain evidence="2 3">JEL800</strain>
    </source>
</reference>
<feature type="compositionally biased region" description="Polar residues" evidence="1">
    <location>
        <begin position="1"/>
        <end position="14"/>
    </location>
</feature>
<gene>
    <name evidence="2" type="ORF">BCR33DRAFT_721452</name>
</gene>
<evidence type="ECO:0000313" key="3">
    <source>
        <dbReference type="Proteomes" id="UP000193642"/>
    </source>
</evidence>
<dbReference type="Proteomes" id="UP000193642">
    <property type="component" value="Unassembled WGS sequence"/>
</dbReference>
<evidence type="ECO:0000256" key="1">
    <source>
        <dbReference type="SAM" id="MobiDB-lite"/>
    </source>
</evidence>
<name>A0A1Y2BRP2_9FUNG</name>
<dbReference type="EMBL" id="MCGO01000050">
    <property type="protein sequence ID" value="ORY37410.1"/>
    <property type="molecule type" value="Genomic_DNA"/>
</dbReference>
<accession>A0A1Y2BRP2</accession>
<sequence>MNRTTQNKQHSNLASPYHTDSEHYSSHRVVFSSSVPYLAKTCQTFHLLYLTPLATNTLIPHNPTPSHSIIKGVSTHTHWHSMSLPCPRPLPSQAIPAGTSFLFSGLANPKCCYPISLFRGRVWDQTRHL</sequence>
<feature type="region of interest" description="Disordered" evidence="1">
    <location>
        <begin position="1"/>
        <end position="20"/>
    </location>
</feature>
<evidence type="ECO:0000313" key="2">
    <source>
        <dbReference type="EMBL" id="ORY37410.1"/>
    </source>
</evidence>